<evidence type="ECO:0000256" key="1">
    <source>
        <dbReference type="SAM" id="MobiDB-lite"/>
    </source>
</evidence>
<dbReference type="EMBL" id="JAFCMP010000121">
    <property type="protein sequence ID" value="KAG5185806.1"/>
    <property type="molecule type" value="Genomic_DNA"/>
</dbReference>
<feature type="region of interest" description="Disordered" evidence="1">
    <location>
        <begin position="204"/>
        <end position="225"/>
    </location>
</feature>
<name>A0A835Z2S5_9STRA</name>
<protein>
    <submittedName>
        <fullName evidence="2">Uncharacterized protein</fullName>
    </submittedName>
</protein>
<keyword evidence="3" id="KW-1185">Reference proteome</keyword>
<dbReference type="Proteomes" id="UP000664859">
    <property type="component" value="Unassembled WGS sequence"/>
</dbReference>
<feature type="compositionally biased region" description="Basic residues" evidence="1">
    <location>
        <begin position="216"/>
        <end position="225"/>
    </location>
</feature>
<reference evidence="2" key="1">
    <citation type="submission" date="2021-02" db="EMBL/GenBank/DDBJ databases">
        <title>First Annotated Genome of the Yellow-green Alga Tribonema minus.</title>
        <authorList>
            <person name="Mahan K.M."/>
        </authorList>
    </citation>
    <scope>NUCLEOTIDE SEQUENCE</scope>
    <source>
        <strain evidence="2">UTEX B ZZ1240</strain>
    </source>
</reference>
<evidence type="ECO:0000313" key="2">
    <source>
        <dbReference type="EMBL" id="KAG5185806.1"/>
    </source>
</evidence>
<dbReference type="AlphaFoldDB" id="A0A835Z2S5"/>
<accession>A0A835Z2S5</accession>
<proteinExistence type="predicted"/>
<gene>
    <name evidence="2" type="ORF">JKP88DRAFT_268216</name>
</gene>
<comment type="caution">
    <text evidence="2">The sequence shown here is derived from an EMBL/GenBank/DDBJ whole genome shotgun (WGS) entry which is preliminary data.</text>
</comment>
<evidence type="ECO:0000313" key="3">
    <source>
        <dbReference type="Proteomes" id="UP000664859"/>
    </source>
</evidence>
<organism evidence="2 3">
    <name type="scientific">Tribonema minus</name>
    <dbReference type="NCBI Taxonomy" id="303371"/>
    <lineage>
        <taxon>Eukaryota</taxon>
        <taxon>Sar</taxon>
        <taxon>Stramenopiles</taxon>
        <taxon>Ochrophyta</taxon>
        <taxon>PX clade</taxon>
        <taxon>Xanthophyceae</taxon>
        <taxon>Tribonematales</taxon>
        <taxon>Tribonemataceae</taxon>
        <taxon>Tribonema</taxon>
    </lineage>
</organism>
<sequence>MPGVAFEARGCEVDIVVNAPVALADADVDRLLQARRACIMKWRAIEALMHGRELGSAALAAAAANLAREHATPGVAFEARGCAVRAVVDAEVTLTTDDVDRMRRALSAYSNRAVPLQQHSAAALMRGRELSSAALAAAAAVDLTRNYATPGIVFEARESTMRAVVDAEVTLTTDDVDRMRRALIAYPGRAVRLPPRSAASAGAASLSGVAGERQRAAPRSKKSKWAHGARVRTGLARDFDFLRDYVMTDQRSHPDMLLTLTSVPSLSRPSARHSLLTATPRVTPPGRCSCCPRARPRGRRHAAACCHCTARCHLHPQLLTATRGLLLPARPPARKVQLTPAGAPAGTPPEVWQEFILEMPSQTQGELSKR</sequence>